<name>A0A5N6KCB1_MONLA</name>
<dbReference type="AlphaFoldDB" id="A0A5N6KCB1"/>
<evidence type="ECO:0000313" key="3">
    <source>
        <dbReference type="Proteomes" id="UP000326757"/>
    </source>
</evidence>
<dbReference type="InterPro" id="IPR000182">
    <property type="entry name" value="GNAT_dom"/>
</dbReference>
<gene>
    <name evidence="2" type="ORF">EYC80_000593</name>
</gene>
<organism evidence="2 3">
    <name type="scientific">Monilinia laxa</name>
    <name type="common">Brown rot fungus</name>
    <name type="synonym">Sclerotinia laxa</name>
    <dbReference type="NCBI Taxonomy" id="61186"/>
    <lineage>
        <taxon>Eukaryota</taxon>
        <taxon>Fungi</taxon>
        <taxon>Dikarya</taxon>
        <taxon>Ascomycota</taxon>
        <taxon>Pezizomycotina</taxon>
        <taxon>Leotiomycetes</taxon>
        <taxon>Helotiales</taxon>
        <taxon>Sclerotiniaceae</taxon>
        <taxon>Monilinia</taxon>
    </lineage>
</organism>
<dbReference type="Proteomes" id="UP000326757">
    <property type="component" value="Unassembled WGS sequence"/>
</dbReference>
<comment type="caution">
    <text evidence="2">The sequence shown here is derived from an EMBL/GenBank/DDBJ whole genome shotgun (WGS) entry which is preliminary data.</text>
</comment>
<proteinExistence type="predicted"/>
<dbReference type="CDD" id="cd04301">
    <property type="entry name" value="NAT_SF"/>
    <property type="match status" value="1"/>
</dbReference>
<feature type="domain" description="N-acetyltransferase" evidence="1">
    <location>
        <begin position="3"/>
        <end position="203"/>
    </location>
</feature>
<dbReference type="GO" id="GO:0016747">
    <property type="term" value="F:acyltransferase activity, transferring groups other than amino-acyl groups"/>
    <property type="evidence" value="ECO:0007669"/>
    <property type="project" value="InterPro"/>
</dbReference>
<dbReference type="PANTHER" id="PTHR42791:SF17">
    <property type="entry name" value="ACETYLTRANSFERASE, GNAT FAMILY FAMILY (AFU_ORTHOLOGUE AFUA_8G05690)"/>
    <property type="match status" value="1"/>
</dbReference>
<dbReference type="PROSITE" id="PS51186">
    <property type="entry name" value="GNAT"/>
    <property type="match status" value="1"/>
</dbReference>
<dbReference type="PANTHER" id="PTHR42791">
    <property type="entry name" value="GNAT FAMILY ACETYLTRANSFERASE"/>
    <property type="match status" value="1"/>
</dbReference>
<dbReference type="Gene3D" id="3.40.630.30">
    <property type="match status" value="1"/>
</dbReference>
<dbReference type="SUPFAM" id="SSF55729">
    <property type="entry name" value="Acyl-CoA N-acyltransferases (Nat)"/>
    <property type="match status" value="1"/>
</dbReference>
<evidence type="ECO:0000313" key="2">
    <source>
        <dbReference type="EMBL" id="KAB8300419.1"/>
    </source>
</evidence>
<sequence length="209" mass="23676">MNLALRSATTSDATALANIYFSAFSRDEISLLCFPRTTSTAWNWWYSSILSEIRDPSSHFLCIYNASSPEKEIISYAKWNDTSTLVSTISDLPEWPEGCDVGVANYFFGTLIERRKEIMGERKHWYLELVATIPEWQGKGAAGKLIRWGLERADGEGVEAYLETSPVGKEIYEYFGFEEMGRLVVPVEGNRDFVECMMVRPGKPRQAGD</sequence>
<keyword evidence="3" id="KW-1185">Reference proteome</keyword>
<accession>A0A5N6KCB1</accession>
<evidence type="ECO:0000259" key="1">
    <source>
        <dbReference type="PROSITE" id="PS51186"/>
    </source>
</evidence>
<dbReference type="InterPro" id="IPR016181">
    <property type="entry name" value="Acyl_CoA_acyltransferase"/>
</dbReference>
<dbReference type="EMBL" id="VIGI01000005">
    <property type="protein sequence ID" value="KAB8300419.1"/>
    <property type="molecule type" value="Genomic_DNA"/>
</dbReference>
<protein>
    <recommendedName>
        <fullName evidence="1">N-acetyltransferase domain-containing protein</fullName>
    </recommendedName>
</protein>
<dbReference type="InterPro" id="IPR052523">
    <property type="entry name" value="Trichothecene_AcTrans"/>
</dbReference>
<reference evidence="2 3" key="1">
    <citation type="submission" date="2019-06" db="EMBL/GenBank/DDBJ databases">
        <title>Genome Sequence of the Brown Rot Fungal Pathogen Monilinia laxa.</title>
        <authorList>
            <person name="De Miccolis Angelini R.M."/>
            <person name="Landi L."/>
            <person name="Abate D."/>
            <person name="Pollastro S."/>
            <person name="Romanazzi G."/>
            <person name="Faretra F."/>
        </authorList>
    </citation>
    <scope>NUCLEOTIDE SEQUENCE [LARGE SCALE GENOMIC DNA]</scope>
    <source>
        <strain evidence="2 3">Mlax316</strain>
    </source>
</reference>
<dbReference type="Pfam" id="PF00583">
    <property type="entry name" value="Acetyltransf_1"/>
    <property type="match status" value="1"/>
</dbReference>
<dbReference type="OrthoDB" id="196847at2759"/>